<dbReference type="EMBL" id="JAYMYQ010000011">
    <property type="protein sequence ID" value="KAK7305841.1"/>
    <property type="molecule type" value="Genomic_DNA"/>
</dbReference>
<keyword evidence="2" id="KW-1185">Reference proteome</keyword>
<evidence type="ECO:0000313" key="1">
    <source>
        <dbReference type="EMBL" id="KAK7305841.1"/>
    </source>
</evidence>
<name>A0AAN9PPQ5_CANGL</name>
<proteinExistence type="predicted"/>
<evidence type="ECO:0000313" key="2">
    <source>
        <dbReference type="Proteomes" id="UP001367508"/>
    </source>
</evidence>
<reference evidence="1 2" key="1">
    <citation type="submission" date="2024-01" db="EMBL/GenBank/DDBJ databases">
        <title>The genomes of 5 underutilized Papilionoideae crops provide insights into root nodulation and disease resistanc.</title>
        <authorList>
            <person name="Jiang F."/>
        </authorList>
    </citation>
    <scope>NUCLEOTIDE SEQUENCE [LARGE SCALE GENOMIC DNA]</scope>
    <source>
        <strain evidence="1">LVBAO_FW01</strain>
        <tissue evidence="1">Leaves</tissue>
    </source>
</reference>
<organism evidence="1 2">
    <name type="scientific">Canavalia gladiata</name>
    <name type="common">Sword bean</name>
    <name type="synonym">Dolichos gladiatus</name>
    <dbReference type="NCBI Taxonomy" id="3824"/>
    <lineage>
        <taxon>Eukaryota</taxon>
        <taxon>Viridiplantae</taxon>
        <taxon>Streptophyta</taxon>
        <taxon>Embryophyta</taxon>
        <taxon>Tracheophyta</taxon>
        <taxon>Spermatophyta</taxon>
        <taxon>Magnoliopsida</taxon>
        <taxon>eudicotyledons</taxon>
        <taxon>Gunneridae</taxon>
        <taxon>Pentapetalae</taxon>
        <taxon>rosids</taxon>
        <taxon>fabids</taxon>
        <taxon>Fabales</taxon>
        <taxon>Fabaceae</taxon>
        <taxon>Papilionoideae</taxon>
        <taxon>50 kb inversion clade</taxon>
        <taxon>NPAAA clade</taxon>
        <taxon>indigoferoid/millettioid clade</taxon>
        <taxon>Phaseoleae</taxon>
        <taxon>Canavalia</taxon>
    </lineage>
</organism>
<protein>
    <submittedName>
        <fullName evidence="1">Uncharacterized protein</fullName>
    </submittedName>
</protein>
<dbReference type="Proteomes" id="UP001367508">
    <property type="component" value="Unassembled WGS sequence"/>
</dbReference>
<gene>
    <name evidence="1" type="ORF">VNO77_43753</name>
</gene>
<comment type="caution">
    <text evidence="1">The sequence shown here is derived from an EMBL/GenBank/DDBJ whole genome shotgun (WGS) entry which is preliminary data.</text>
</comment>
<sequence>MNASLLPYLLLDEGSECLSCYVFIWYCYCGSLYSKLNKVGFTFNNHGCGACLYTIDRLIHISSLMEFIWDLKLEACLSTSEECSTSEVSLPNRKRNFFRGGRNVEEISRCIMVRQLAIALGVHKMLVYVWVPDFMQQTLLGNWGGALELVGPPIDPASTTPIPDPLTDAVLP</sequence>
<accession>A0AAN9PPQ5</accession>
<dbReference type="AlphaFoldDB" id="A0AAN9PPQ5"/>